<comment type="caution">
    <text evidence="1">The sequence shown here is derived from an EMBL/GenBank/DDBJ whole genome shotgun (WGS) entry which is preliminary data.</text>
</comment>
<dbReference type="RefSeq" id="WP_002711690.1">
    <property type="nucleotide sequence ID" value="NZ_KB375281.1"/>
</dbReference>
<gene>
    <name evidence="1" type="ORF">HMPREF9696_00824</name>
</gene>
<dbReference type="EMBL" id="AGWY01000003">
    <property type="protein sequence ID" value="EKS40373.1"/>
    <property type="molecule type" value="Genomic_DNA"/>
</dbReference>
<dbReference type="InterPro" id="IPR002060">
    <property type="entry name" value="Squ/phyt_synthse"/>
</dbReference>
<dbReference type="OrthoDB" id="9814909at2"/>
<reference evidence="1 2" key="1">
    <citation type="submission" date="2012-04" db="EMBL/GenBank/DDBJ databases">
        <title>The Genome Sequence of Afipia clevelandensis ATCC 49720.</title>
        <authorList>
            <consortium name="The Broad Institute Genome Sequencing Platform"/>
            <person name="Earl A."/>
            <person name="Ward D."/>
            <person name="Feldgarden M."/>
            <person name="Gevers D."/>
            <person name="Huys G."/>
            <person name="Walker B."/>
            <person name="Young S.K."/>
            <person name="Zeng Q."/>
            <person name="Gargeya S."/>
            <person name="Fitzgerald M."/>
            <person name="Haas B."/>
            <person name="Abouelleil A."/>
            <person name="Alvarado L."/>
            <person name="Arachchi H.M."/>
            <person name="Berlin A."/>
            <person name="Chapman S.B."/>
            <person name="Goldberg J."/>
            <person name="Griggs A."/>
            <person name="Gujja S."/>
            <person name="Hansen M."/>
            <person name="Howarth C."/>
            <person name="Imamovic A."/>
            <person name="Larimer J."/>
            <person name="McCowen C."/>
            <person name="Montmayeur A."/>
            <person name="Murphy C."/>
            <person name="Neiman D."/>
            <person name="Pearson M."/>
            <person name="Priest M."/>
            <person name="Roberts A."/>
            <person name="Saif S."/>
            <person name="Shea T."/>
            <person name="Sisk P."/>
            <person name="Sykes S."/>
            <person name="Wortman J."/>
            <person name="Nusbaum C."/>
            <person name="Birren B."/>
        </authorList>
    </citation>
    <scope>NUCLEOTIDE SEQUENCE [LARGE SCALE GENOMIC DNA]</scope>
    <source>
        <strain evidence="1 2">ATCC 49720</strain>
    </source>
</reference>
<name>K8PPV1_9BRAD</name>
<evidence type="ECO:0008006" key="3">
    <source>
        <dbReference type="Google" id="ProtNLM"/>
    </source>
</evidence>
<dbReference type="HOGENOM" id="CLU_037269_6_1_5"/>
<protein>
    <recommendedName>
        <fullName evidence="3">Squalene synthase HpnD</fullName>
    </recommendedName>
</protein>
<accession>K8PPV1</accession>
<evidence type="ECO:0000313" key="2">
    <source>
        <dbReference type="Proteomes" id="UP000001095"/>
    </source>
</evidence>
<dbReference type="SUPFAM" id="SSF48576">
    <property type="entry name" value="Terpenoid synthases"/>
    <property type="match status" value="1"/>
</dbReference>
<organism evidence="1 2">
    <name type="scientific">Afipia clevelandensis ATCC 49720</name>
    <dbReference type="NCBI Taxonomy" id="883079"/>
    <lineage>
        <taxon>Bacteria</taxon>
        <taxon>Pseudomonadati</taxon>
        <taxon>Pseudomonadota</taxon>
        <taxon>Alphaproteobacteria</taxon>
        <taxon>Hyphomicrobiales</taxon>
        <taxon>Nitrobacteraceae</taxon>
        <taxon>Afipia</taxon>
    </lineage>
</organism>
<dbReference type="AlphaFoldDB" id="K8PPV1"/>
<dbReference type="PATRIC" id="fig|883079.3.peg.844"/>
<dbReference type="Proteomes" id="UP000001095">
    <property type="component" value="Unassembled WGS sequence"/>
</dbReference>
<dbReference type="InterPro" id="IPR008949">
    <property type="entry name" value="Isoprenoid_synthase_dom_sf"/>
</dbReference>
<keyword evidence="2" id="KW-1185">Reference proteome</keyword>
<dbReference type="Gene3D" id="1.10.600.10">
    <property type="entry name" value="Farnesyl Diphosphate Synthase"/>
    <property type="match status" value="1"/>
</dbReference>
<proteinExistence type="predicted"/>
<evidence type="ECO:0000313" key="1">
    <source>
        <dbReference type="EMBL" id="EKS40373.1"/>
    </source>
</evidence>
<dbReference type="Pfam" id="PF00494">
    <property type="entry name" value="SQS_PSY"/>
    <property type="match status" value="1"/>
</dbReference>
<sequence length="287" mass="31488">MSSDKDRADAAFCADLARARDFRSYAASLFVPPDVRRAWIALAAFNAEVSYVRDHVSQPLPGEIRLQWWRDVLTGEGQGSRGEAEANPVAAELLRAIARYDLPVESFVRLIDAHVFDVYDDPMPDMAALEAHCRDTSAAMYALRARILDAASADVTRIADHAGIAEGLTDVMLALPRHAARRQLYLPGDLMNLHGVVAEEVFLQQSNPPLKDALAHLRREARSQHERAMAMLADAPGSARAAFLPLAVIGKILTRLDSSEPFAPPSLSRLGILWTTWRAASAKPFKA</sequence>